<keyword evidence="16" id="KW-1133">Transmembrane helix</keyword>
<protein>
    <recommendedName>
        <fullName evidence="5">Oxygen sensor histidine kinase NreB</fullName>
        <ecNumber evidence="4">2.7.13.3</ecNumber>
    </recommendedName>
    <alternativeName>
        <fullName evidence="15">Nitrogen regulation protein B</fullName>
    </alternativeName>
</protein>
<dbReference type="PROSITE" id="PS50109">
    <property type="entry name" value="HIS_KIN"/>
    <property type="match status" value="1"/>
</dbReference>
<dbReference type="Gene3D" id="3.30.565.10">
    <property type="entry name" value="Histidine kinase-like ATPase, C-terminal domain"/>
    <property type="match status" value="1"/>
</dbReference>
<dbReference type="RefSeq" id="WP_133474050.1">
    <property type="nucleotide sequence ID" value="NZ_SNWP01000010.1"/>
</dbReference>
<proteinExistence type="predicted"/>
<keyword evidence="10 18" id="KW-0418">Kinase</keyword>
<evidence type="ECO:0000256" key="1">
    <source>
        <dbReference type="ARBA" id="ARBA00000085"/>
    </source>
</evidence>
<evidence type="ECO:0000256" key="9">
    <source>
        <dbReference type="ARBA" id="ARBA00022723"/>
    </source>
</evidence>
<dbReference type="SMART" id="SM00387">
    <property type="entry name" value="HATPase_c"/>
    <property type="match status" value="1"/>
</dbReference>
<keyword evidence="19" id="KW-1185">Reference proteome</keyword>
<dbReference type="GO" id="GO:0016020">
    <property type="term" value="C:membrane"/>
    <property type="evidence" value="ECO:0007669"/>
    <property type="project" value="InterPro"/>
</dbReference>
<dbReference type="EMBL" id="SNWP01000010">
    <property type="protein sequence ID" value="TDO29451.1"/>
    <property type="molecule type" value="Genomic_DNA"/>
</dbReference>
<keyword evidence="9" id="KW-0479">Metal-binding</keyword>
<evidence type="ECO:0000256" key="6">
    <source>
        <dbReference type="ARBA" id="ARBA00022485"/>
    </source>
</evidence>
<sequence length="257" mass="29124">MALNILLTIFLFFVAGSFLFAYVLLYNERKRKHAAEKKEMQRLFDQQLLQSQFEVQEHTYSVLSRELHDNIGQLLNSTKLLIGVAQREIGSPPPVLDTANEILSNAINEIRNLSKSLDKEWLEQFRLLENISLEIKRINLTGSITTSLETTVEKIALVSDKQLILFRIIQEALQNVIKHSKANKVLIRISEKEHVLYISIADNGIGYHPEQTATAGVGILHMRKRAEILGGSMELTNGDFGQGLTVHLSIPLFYENT</sequence>
<name>A0A4R6J3V0_9BACT</name>
<evidence type="ECO:0000256" key="7">
    <source>
        <dbReference type="ARBA" id="ARBA00022490"/>
    </source>
</evidence>
<comment type="function">
    <text evidence="14">Member of the two-component regulatory system NreB/NreC involved in the control of dissimilatory nitrate/nitrite reduction in response to oxygen. NreB functions as a direct oxygen sensor histidine kinase which is autophosphorylated, in the absence of oxygen, probably at the conserved histidine residue, and transfers its phosphate group probably to a conserved aspartate residue of NreC. NreB/NreC activates the expression of the nitrate (narGHJI) and nitrite (nir) reductase operons, as well as the putative nitrate transporter gene narT.</text>
</comment>
<keyword evidence="13" id="KW-0411">Iron-sulfur</keyword>
<keyword evidence="11" id="KW-0408">Iron</keyword>
<dbReference type="AlphaFoldDB" id="A0A4R6J3V0"/>
<dbReference type="CDD" id="cd16917">
    <property type="entry name" value="HATPase_UhpB-NarQ-NarX-like"/>
    <property type="match status" value="1"/>
</dbReference>
<organism evidence="18 19">
    <name type="scientific">Sediminibacterium goheungense</name>
    <dbReference type="NCBI Taxonomy" id="1086393"/>
    <lineage>
        <taxon>Bacteria</taxon>
        <taxon>Pseudomonadati</taxon>
        <taxon>Bacteroidota</taxon>
        <taxon>Chitinophagia</taxon>
        <taxon>Chitinophagales</taxon>
        <taxon>Chitinophagaceae</taxon>
        <taxon>Sediminibacterium</taxon>
    </lineage>
</organism>
<keyword evidence="16" id="KW-0472">Membrane</keyword>
<evidence type="ECO:0000256" key="15">
    <source>
        <dbReference type="ARBA" id="ARBA00030800"/>
    </source>
</evidence>
<evidence type="ECO:0000259" key="17">
    <source>
        <dbReference type="PROSITE" id="PS50109"/>
    </source>
</evidence>
<dbReference type="PRINTS" id="PR00344">
    <property type="entry name" value="BCTRLSENSOR"/>
</dbReference>
<comment type="cofactor">
    <cofactor evidence="2">
        <name>[4Fe-4S] cluster</name>
        <dbReference type="ChEBI" id="CHEBI:49883"/>
    </cofactor>
</comment>
<comment type="catalytic activity">
    <reaction evidence="1">
        <text>ATP + protein L-histidine = ADP + protein N-phospho-L-histidine.</text>
        <dbReference type="EC" id="2.7.13.3"/>
    </reaction>
</comment>
<evidence type="ECO:0000256" key="10">
    <source>
        <dbReference type="ARBA" id="ARBA00022777"/>
    </source>
</evidence>
<dbReference type="InterPro" id="IPR036890">
    <property type="entry name" value="HATPase_C_sf"/>
</dbReference>
<comment type="subcellular location">
    <subcellularLocation>
        <location evidence="3">Cytoplasm</location>
    </subcellularLocation>
</comment>
<dbReference type="InterPro" id="IPR050482">
    <property type="entry name" value="Sensor_HK_TwoCompSys"/>
</dbReference>
<dbReference type="SUPFAM" id="SSF55874">
    <property type="entry name" value="ATPase domain of HSP90 chaperone/DNA topoisomerase II/histidine kinase"/>
    <property type="match status" value="1"/>
</dbReference>
<dbReference type="OrthoDB" id="5401121at2"/>
<accession>A0A4R6J3V0</accession>
<dbReference type="Gene3D" id="1.20.5.1930">
    <property type="match status" value="1"/>
</dbReference>
<evidence type="ECO:0000256" key="14">
    <source>
        <dbReference type="ARBA" id="ARBA00024827"/>
    </source>
</evidence>
<dbReference type="Proteomes" id="UP000295741">
    <property type="component" value="Unassembled WGS sequence"/>
</dbReference>
<dbReference type="InterPro" id="IPR005467">
    <property type="entry name" value="His_kinase_dom"/>
</dbReference>
<dbReference type="Pfam" id="PF07730">
    <property type="entry name" value="HisKA_3"/>
    <property type="match status" value="1"/>
</dbReference>
<evidence type="ECO:0000256" key="12">
    <source>
        <dbReference type="ARBA" id="ARBA00023012"/>
    </source>
</evidence>
<feature type="transmembrane region" description="Helical" evidence="16">
    <location>
        <begin position="6"/>
        <end position="25"/>
    </location>
</feature>
<dbReference type="GO" id="GO:0046872">
    <property type="term" value="F:metal ion binding"/>
    <property type="evidence" value="ECO:0007669"/>
    <property type="project" value="UniProtKB-KW"/>
</dbReference>
<evidence type="ECO:0000313" key="18">
    <source>
        <dbReference type="EMBL" id="TDO29451.1"/>
    </source>
</evidence>
<dbReference type="InterPro" id="IPR003594">
    <property type="entry name" value="HATPase_dom"/>
</dbReference>
<evidence type="ECO:0000256" key="16">
    <source>
        <dbReference type="SAM" id="Phobius"/>
    </source>
</evidence>
<dbReference type="EC" id="2.7.13.3" evidence="4"/>
<dbReference type="GO" id="GO:0046983">
    <property type="term" value="F:protein dimerization activity"/>
    <property type="evidence" value="ECO:0007669"/>
    <property type="project" value="InterPro"/>
</dbReference>
<keyword evidence="7" id="KW-0963">Cytoplasm</keyword>
<dbReference type="GO" id="GO:0051539">
    <property type="term" value="F:4 iron, 4 sulfur cluster binding"/>
    <property type="evidence" value="ECO:0007669"/>
    <property type="project" value="UniProtKB-KW"/>
</dbReference>
<keyword evidence="6" id="KW-0004">4Fe-4S</keyword>
<dbReference type="Pfam" id="PF02518">
    <property type="entry name" value="HATPase_c"/>
    <property type="match status" value="1"/>
</dbReference>
<keyword evidence="12" id="KW-0902">Two-component regulatory system</keyword>
<dbReference type="GO" id="GO:0000155">
    <property type="term" value="F:phosphorelay sensor kinase activity"/>
    <property type="evidence" value="ECO:0007669"/>
    <property type="project" value="InterPro"/>
</dbReference>
<keyword evidence="16" id="KW-0812">Transmembrane</keyword>
<dbReference type="PANTHER" id="PTHR24421">
    <property type="entry name" value="NITRATE/NITRITE SENSOR PROTEIN NARX-RELATED"/>
    <property type="match status" value="1"/>
</dbReference>
<evidence type="ECO:0000256" key="13">
    <source>
        <dbReference type="ARBA" id="ARBA00023014"/>
    </source>
</evidence>
<reference evidence="18 19" key="1">
    <citation type="submission" date="2019-03" db="EMBL/GenBank/DDBJ databases">
        <title>Genomic Encyclopedia of Archaeal and Bacterial Type Strains, Phase II (KMG-II): from individual species to whole genera.</title>
        <authorList>
            <person name="Goeker M."/>
        </authorList>
    </citation>
    <scope>NUCLEOTIDE SEQUENCE [LARGE SCALE GENOMIC DNA]</scope>
    <source>
        <strain evidence="18 19">DSM 28323</strain>
    </source>
</reference>
<evidence type="ECO:0000313" key="19">
    <source>
        <dbReference type="Proteomes" id="UP000295741"/>
    </source>
</evidence>
<evidence type="ECO:0000256" key="4">
    <source>
        <dbReference type="ARBA" id="ARBA00012438"/>
    </source>
</evidence>
<comment type="caution">
    <text evidence="18">The sequence shown here is derived from an EMBL/GenBank/DDBJ whole genome shotgun (WGS) entry which is preliminary data.</text>
</comment>
<evidence type="ECO:0000256" key="5">
    <source>
        <dbReference type="ARBA" id="ARBA00017322"/>
    </source>
</evidence>
<evidence type="ECO:0000256" key="11">
    <source>
        <dbReference type="ARBA" id="ARBA00023004"/>
    </source>
</evidence>
<dbReference type="GO" id="GO:0005737">
    <property type="term" value="C:cytoplasm"/>
    <property type="evidence" value="ECO:0007669"/>
    <property type="project" value="UniProtKB-SubCell"/>
</dbReference>
<dbReference type="InterPro" id="IPR004358">
    <property type="entry name" value="Sig_transdc_His_kin-like_C"/>
</dbReference>
<dbReference type="InterPro" id="IPR011712">
    <property type="entry name" value="Sig_transdc_His_kin_sub3_dim/P"/>
</dbReference>
<evidence type="ECO:0000256" key="8">
    <source>
        <dbReference type="ARBA" id="ARBA00022679"/>
    </source>
</evidence>
<keyword evidence="8" id="KW-0808">Transferase</keyword>
<evidence type="ECO:0000256" key="3">
    <source>
        <dbReference type="ARBA" id="ARBA00004496"/>
    </source>
</evidence>
<evidence type="ECO:0000256" key="2">
    <source>
        <dbReference type="ARBA" id="ARBA00001966"/>
    </source>
</evidence>
<gene>
    <name evidence="18" type="ORF">BC659_1541</name>
</gene>
<feature type="domain" description="Histidine kinase" evidence="17">
    <location>
        <begin position="62"/>
        <end position="254"/>
    </location>
</feature>